<name>A0A8S5TBN1_9CAUD</name>
<feature type="compositionally biased region" description="Basic and acidic residues" evidence="1">
    <location>
        <begin position="60"/>
        <end position="92"/>
    </location>
</feature>
<sequence>MGKQFKCCLLMPFLFIKLAHSGRKTEELHMNENNTNNASTQQANAQPADNGGKLPAEKTFTQDEVNRIVSERLAREREKNTANQGDEREQALRARENRLECRDYLDEKGYPSKLIDVLGEMDPEKFKRVVDALADKFPGIFQRPMIKGVVVAPTGTRPPSIDGRISEAFKPKIKF</sequence>
<reference evidence="2" key="1">
    <citation type="journal article" date="2021" name="Proc. Natl. Acad. Sci. U.S.A.">
        <title>A Catalog of Tens of Thousands of Viruses from Human Metagenomes Reveals Hidden Associations with Chronic Diseases.</title>
        <authorList>
            <person name="Tisza M.J."/>
            <person name="Buck C.B."/>
        </authorList>
    </citation>
    <scope>NUCLEOTIDE SEQUENCE</scope>
    <source>
        <strain evidence="2">Ct89I2</strain>
    </source>
</reference>
<feature type="region of interest" description="Disordered" evidence="1">
    <location>
        <begin position="35"/>
        <end position="92"/>
    </location>
</feature>
<evidence type="ECO:0000313" key="2">
    <source>
        <dbReference type="EMBL" id="DAF60725.1"/>
    </source>
</evidence>
<proteinExistence type="predicted"/>
<feature type="compositionally biased region" description="Low complexity" evidence="1">
    <location>
        <begin position="35"/>
        <end position="46"/>
    </location>
</feature>
<protein>
    <submittedName>
        <fullName evidence="2">Major head protein</fullName>
    </submittedName>
</protein>
<dbReference type="EMBL" id="BK032795">
    <property type="protein sequence ID" value="DAF60725.1"/>
    <property type="molecule type" value="Genomic_DNA"/>
</dbReference>
<evidence type="ECO:0000256" key="1">
    <source>
        <dbReference type="SAM" id="MobiDB-lite"/>
    </source>
</evidence>
<organism evidence="2">
    <name type="scientific">Myoviridae sp. ct89I2</name>
    <dbReference type="NCBI Taxonomy" id="2827662"/>
    <lineage>
        <taxon>Viruses</taxon>
        <taxon>Duplodnaviria</taxon>
        <taxon>Heunggongvirae</taxon>
        <taxon>Uroviricota</taxon>
        <taxon>Caudoviricetes</taxon>
    </lineage>
</organism>
<accession>A0A8S5TBN1</accession>